<feature type="compositionally biased region" description="Low complexity" evidence="1">
    <location>
        <begin position="299"/>
        <end position="318"/>
    </location>
</feature>
<feature type="region of interest" description="Disordered" evidence="1">
    <location>
        <begin position="133"/>
        <end position="264"/>
    </location>
</feature>
<protein>
    <recommendedName>
        <fullName evidence="4">Duf1295 domain protein</fullName>
    </recommendedName>
</protein>
<feature type="compositionally biased region" description="Basic and acidic residues" evidence="1">
    <location>
        <begin position="283"/>
        <end position="296"/>
    </location>
</feature>
<dbReference type="Proteomes" id="UP000183809">
    <property type="component" value="Unassembled WGS sequence"/>
</dbReference>
<dbReference type="Pfam" id="PF06966">
    <property type="entry name" value="DUF1295"/>
    <property type="match status" value="1"/>
</dbReference>
<organism evidence="2 3">
    <name type="scientific">Diplodia corticola</name>
    <dbReference type="NCBI Taxonomy" id="236234"/>
    <lineage>
        <taxon>Eukaryota</taxon>
        <taxon>Fungi</taxon>
        <taxon>Dikarya</taxon>
        <taxon>Ascomycota</taxon>
        <taxon>Pezizomycotina</taxon>
        <taxon>Dothideomycetes</taxon>
        <taxon>Dothideomycetes incertae sedis</taxon>
        <taxon>Botryosphaeriales</taxon>
        <taxon>Botryosphaeriaceae</taxon>
        <taxon>Diplodia</taxon>
    </lineage>
</organism>
<feature type="compositionally biased region" description="Basic and acidic residues" evidence="1">
    <location>
        <begin position="57"/>
        <end position="66"/>
    </location>
</feature>
<evidence type="ECO:0000313" key="2">
    <source>
        <dbReference type="EMBL" id="OJD35630.1"/>
    </source>
</evidence>
<dbReference type="OrthoDB" id="67965at2759"/>
<feature type="compositionally biased region" description="Polar residues" evidence="1">
    <location>
        <begin position="14"/>
        <end position="27"/>
    </location>
</feature>
<dbReference type="AlphaFoldDB" id="A0A1J9R2K3"/>
<sequence length="657" mass="71784">MAEQDRYGSHFGANPNNPVKDSPSINLHNIPAPQGSGAEQDRYGGWFGGKAPSADQVQDKLQDKLPKASGAEQDRFGGWFGGKSPSASDIKEKVQDALPRTSGAEQDRFGGWFGNKAPSADDIKDKAQDILPKGSGAEQDRYGGWFGGKGPSADDISKHLPQASGAEQDRYGGWFGGKGPSAGDISEKLPHTSGAEQDRYAGWFGGKGPSASDISDKLPHTSGAEQDRYAGWFGGKGPSASEISGKLPHTSGAEQDRYEGWFGGKPIPIDKINQRLPHTSGAEQDRYASHFSRHPDNPSQSIPGSSSSGWSTSRNVGSGAEQDRFASHFGARPINPINATAVGLLQGAILPSFGLHAGLSAVTYGVARYTNRVELKDWLWPSGMVANAWWSAIGTRVVYDGLSLQHAWSTMTYPEKILLTQVSAWGIRLFYRIASRSVKRRKDDARYVTAKEEKGFWNKSFFSMFLPEAAFQTLITLPFTLPFRAGVESARSSPLPDNASLFHSLAVLLFTTGYALEVLADTQLESHKKQNSEELNREGVWSIVRHPNYLGDALVHFSFPVLLYSAGILHPISVLGPVANYVFLRFIGGDKDNEADQESRYPKENQLKYQQLMEYKREKNSFWPSPQEVQNKWTWAVLAAGAGGVILERGVRAFLRG</sequence>
<dbReference type="PANTHER" id="PTHR32251:SF15">
    <property type="entry name" value="3-OXO-5-ALPHA-STEROID 4-DEHYDROGENASE (DUF1295)"/>
    <property type="match status" value="1"/>
</dbReference>
<keyword evidence="3" id="KW-1185">Reference proteome</keyword>
<gene>
    <name evidence="2" type="ORF">BKCO1_1600039</name>
</gene>
<evidence type="ECO:0000313" key="3">
    <source>
        <dbReference type="Proteomes" id="UP000183809"/>
    </source>
</evidence>
<dbReference type="InterPro" id="IPR010721">
    <property type="entry name" value="UstE-like"/>
</dbReference>
<dbReference type="PANTHER" id="PTHR32251">
    <property type="entry name" value="3-OXO-5-ALPHA-STEROID 4-DEHYDROGENASE"/>
    <property type="match status" value="1"/>
</dbReference>
<feature type="region of interest" description="Disordered" evidence="1">
    <location>
        <begin position="1"/>
        <end position="121"/>
    </location>
</feature>
<feature type="region of interest" description="Disordered" evidence="1">
    <location>
        <begin position="282"/>
        <end position="318"/>
    </location>
</feature>
<accession>A0A1J9R2K3</accession>
<evidence type="ECO:0008006" key="4">
    <source>
        <dbReference type="Google" id="ProtNLM"/>
    </source>
</evidence>
<dbReference type="Gene3D" id="1.20.120.1630">
    <property type="match status" value="1"/>
</dbReference>
<comment type="caution">
    <text evidence="2">The sequence shown here is derived from an EMBL/GenBank/DDBJ whole genome shotgun (WGS) entry which is preliminary data.</text>
</comment>
<dbReference type="EMBL" id="MNUE01000016">
    <property type="protein sequence ID" value="OJD35630.1"/>
    <property type="molecule type" value="Genomic_DNA"/>
</dbReference>
<reference evidence="2 3" key="1">
    <citation type="submission" date="2016-10" db="EMBL/GenBank/DDBJ databases">
        <title>Proteomics and genomics reveal pathogen-plant mechanisms compatible with a hemibiotrophic lifestyle of Diplodia corticola.</title>
        <authorList>
            <person name="Fernandes I."/>
            <person name="De Jonge R."/>
            <person name="Van De Peer Y."/>
            <person name="Devreese B."/>
            <person name="Alves A."/>
            <person name="Esteves A.C."/>
        </authorList>
    </citation>
    <scope>NUCLEOTIDE SEQUENCE [LARGE SCALE GENOMIC DNA]</scope>
    <source>
        <strain evidence="2 3">CBS 112549</strain>
    </source>
</reference>
<dbReference type="GO" id="GO:0016020">
    <property type="term" value="C:membrane"/>
    <property type="evidence" value="ECO:0007669"/>
    <property type="project" value="TreeGrafter"/>
</dbReference>
<evidence type="ECO:0000256" key="1">
    <source>
        <dbReference type="SAM" id="MobiDB-lite"/>
    </source>
</evidence>
<proteinExistence type="predicted"/>
<name>A0A1J9R2K3_9PEZI</name>
<dbReference type="RefSeq" id="XP_020131890.1">
    <property type="nucleotide sequence ID" value="XM_020271488.1"/>
</dbReference>
<dbReference type="GeneID" id="31011747"/>